<dbReference type="PANTHER" id="PTHR34475">
    <property type="match status" value="1"/>
</dbReference>
<keyword evidence="2" id="KW-1133">Transmembrane helix</keyword>
<dbReference type="SMART" id="SM00530">
    <property type="entry name" value="HTH_XRE"/>
    <property type="match status" value="1"/>
</dbReference>
<dbReference type="Gene3D" id="1.10.260.40">
    <property type="entry name" value="lambda repressor-like DNA-binding domains"/>
    <property type="match status" value="1"/>
</dbReference>
<dbReference type="PROSITE" id="PS50943">
    <property type="entry name" value="HTH_CROC1"/>
    <property type="match status" value="1"/>
</dbReference>
<dbReference type="KEGG" id="ster:AOA14_13465"/>
<keyword evidence="2" id="KW-0812">Transmembrane</keyword>
<evidence type="ECO:0000259" key="3">
    <source>
        <dbReference type="PROSITE" id="PS50943"/>
    </source>
</evidence>
<reference evidence="5" key="1">
    <citation type="submission" date="2015-11" db="EMBL/GenBank/DDBJ databases">
        <title>Complete genome sequence of a polyethylene glycol-degrading strain Sphingopyxis terrae strain 203-1 (NBRC 15098).</title>
        <authorList>
            <person name="Yoshiyuki O."/>
            <person name="Shouta N."/>
            <person name="Nagata Y."/>
            <person name="Numata M."/>
            <person name="Tsuchikane K."/>
            <person name="Hosoyama A."/>
            <person name="Yamazoe A."/>
            <person name="Tsuda M."/>
            <person name="Fujita N."/>
            <person name="Kawai F."/>
        </authorList>
    </citation>
    <scope>NUCLEOTIDE SEQUENCE [LARGE SCALE GENOMIC DNA]</scope>
    <source>
        <strain evidence="5">203-1</strain>
    </source>
</reference>
<dbReference type="Pfam" id="PF13464">
    <property type="entry name" value="RodZ_C"/>
    <property type="match status" value="1"/>
</dbReference>
<dbReference type="RefSeq" id="WP_062902162.1">
    <property type="nucleotide sequence ID" value="NZ_CP013342.1"/>
</dbReference>
<dbReference type="GO" id="GO:0003677">
    <property type="term" value="F:DNA binding"/>
    <property type="evidence" value="ECO:0007669"/>
    <property type="project" value="InterPro"/>
</dbReference>
<dbReference type="Pfam" id="PF13413">
    <property type="entry name" value="HTH_25"/>
    <property type="match status" value="1"/>
</dbReference>
<dbReference type="CDD" id="cd00093">
    <property type="entry name" value="HTH_XRE"/>
    <property type="match status" value="1"/>
</dbReference>
<organism evidence="4 5">
    <name type="scientific">Sphingopyxis terrae subsp. terrae NBRC 15098</name>
    <dbReference type="NCBI Taxonomy" id="1219058"/>
    <lineage>
        <taxon>Bacteria</taxon>
        <taxon>Pseudomonadati</taxon>
        <taxon>Pseudomonadota</taxon>
        <taxon>Alphaproteobacteria</taxon>
        <taxon>Sphingomonadales</taxon>
        <taxon>Sphingomonadaceae</taxon>
        <taxon>Sphingopyxis</taxon>
    </lineage>
</organism>
<accession>A0A142W241</accession>
<dbReference type="PANTHER" id="PTHR34475:SF1">
    <property type="entry name" value="CYTOSKELETON PROTEIN RODZ"/>
    <property type="match status" value="1"/>
</dbReference>
<reference evidence="4 5" key="2">
    <citation type="journal article" date="2016" name="Genome Announc.">
        <title>Complete Genome Sequence of Sphingopyxis terrae Strain 203-1 (NBRC 111660), a Polyethylene Glycol Degrader.</title>
        <authorList>
            <person name="Ohtsubo Y."/>
            <person name="Nonoyama S."/>
            <person name="Nagata Y."/>
            <person name="Numata M."/>
            <person name="Tsuchikane K."/>
            <person name="Hosoyama A."/>
            <person name="Yamazoe A."/>
            <person name="Tsuda M."/>
            <person name="Fujita N."/>
            <person name="Kawai F."/>
        </authorList>
    </citation>
    <scope>NUCLEOTIDE SEQUENCE [LARGE SCALE GENOMIC DNA]</scope>
    <source>
        <strain evidence="4 5">203-1</strain>
    </source>
</reference>
<feature type="domain" description="HTH cro/C1-type" evidence="3">
    <location>
        <begin position="22"/>
        <end position="82"/>
    </location>
</feature>
<feature type="region of interest" description="Disordered" evidence="1">
    <location>
        <begin position="270"/>
        <end position="290"/>
    </location>
</feature>
<dbReference type="InterPro" id="IPR001387">
    <property type="entry name" value="Cro/C1-type_HTH"/>
</dbReference>
<feature type="transmembrane region" description="Helical" evidence="2">
    <location>
        <begin position="117"/>
        <end position="135"/>
    </location>
</feature>
<evidence type="ECO:0000313" key="5">
    <source>
        <dbReference type="Proteomes" id="UP000076234"/>
    </source>
</evidence>
<proteinExistence type="predicted"/>
<dbReference type="AlphaFoldDB" id="A0A142W241"/>
<dbReference type="EMBL" id="CP013342">
    <property type="protein sequence ID" value="AMU95617.1"/>
    <property type="molecule type" value="Genomic_DNA"/>
</dbReference>
<dbReference type="Proteomes" id="UP000076234">
    <property type="component" value="Chromosome"/>
</dbReference>
<dbReference type="InterPro" id="IPR025194">
    <property type="entry name" value="RodZ-like_C"/>
</dbReference>
<evidence type="ECO:0000313" key="4">
    <source>
        <dbReference type="EMBL" id="AMU95617.1"/>
    </source>
</evidence>
<keyword evidence="2" id="KW-0472">Membrane</keyword>
<sequence>MADEDVAPQQGELAITRTGDRLRLAREAAGLSLADIATRTRVTQRHLQAIENSEFSELPGRTYVTGFARAYARALDLPEAEIAAELRRELDEDEYGARPLYEAYEPTDPARLPTARLTWTLVIVALLLVSAYGVWRFLSVEPDEALIAAQNADADASEAPAAATPAAGTPKAGAPNAAVPANAPVVLTGLSEVWIGFDDATGKTENWRTLDAGETYEVPAAYIEQFTLRTSRPQALKITVGGRDVGATGPADTLVKGISLKPADLVARAEGSGSTATVPLPKAKGASARP</sequence>
<dbReference type="InterPro" id="IPR050400">
    <property type="entry name" value="Bact_Cytoskel_RodZ"/>
</dbReference>
<evidence type="ECO:0000256" key="1">
    <source>
        <dbReference type="SAM" id="MobiDB-lite"/>
    </source>
</evidence>
<name>A0A142W241_9SPHN</name>
<evidence type="ECO:0000256" key="2">
    <source>
        <dbReference type="SAM" id="Phobius"/>
    </source>
</evidence>
<dbReference type="STRING" id="1219058.AOA14_13465"/>
<dbReference type="InterPro" id="IPR010982">
    <property type="entry name" value="Lambda_DNA-bd_dom_sf"/>
</dbReference>
<protein>
    <submittedName>
        <fullName evidence="4">XRE family transcriptional regulator</fullName>
    </submittedName>
</protein>
<gene>
    <name evidence="4" type="ORF">AOA14_13465</name>
</gene>
<dbReference type="SUPFAM" id="SSF47413">
    <property type="entry name" value="lambda repressor-like DNA-binding domains"/>
    <property type="match status" value="1"/>
</dbReference>